<dbReference type="AlphaFoldDB" id="A0AAW6XY95"/>
<dbReference type="GO" id="GO:0004176">
    <property type="term" value="F:ATP-dependent peptidase activity"/>
    <property type="evidence" value="ECO:0007669"/>
    <property type="project" value="InterPro"/>
</dbReference>
<dbReference type="Pfam" id="PF01434">
    <property type="entry name" value="Peptidase_M41"/>
    <property type="match status" value="1"/>
</dbReference>
<keyword evidence="3" id="KW-0547">Nucleotide-binding</keyword>
<evidence type="ECO:0000256" key="5">
    <source>
        <dbReference type="ARBA" id="ARBA00022840"/>
    </source>
</evidence>
<dbReference type="SUPFAM" id="SSF140990">
    <property type="entry name" value="FtsH protease domain-like"/>
    <property type="match status" value="1"/>
</dbReference>
<comment type="cofactor">
    <cofactor evidence="1">
        <name>Zn(2+)</name>
        <dbReference type="ChEBI" id="CHEBI:29105"/>
    </cofactor>
</comment>
<name>A0AAW6XY95_STRAG</name>
<keyword evidence="8" id="KW-0131">Cell cycle</keyword>
<protein>
    <submittedName>
        <fullName evidence="8">Cell division protein FtsH</fullName>
    </submittedName>
</protein>
<dbReference type="GO" id="GO:0051301">
    <property type="term" value="P:cell division"/>
    <property type="evidence" value="ECO:0007669"/>
    <property type="project" value="UniProtKB-KW"/>
</dbReference>
<feature type="domain" description="Peptidase M41" evidence="7">
    <location>
        <begin position="1"/>
        <end position="100"/>
    </location>
</feature>
<dbReference type="PANTHER" id="PTHR43655">
    <property type="entry name" value="ATP-DEPENDENT PROTEASE"/>
    <property type="match status" value="1"/>
</dbReference>
<reference evidence="8" key="1">
    <citation type="submission" date="2023-05" db="EMBL/GenBank/DDBJ databases">
        <title>Cataloging the Phylogenetic Diversity of Human Bladder Bacteria.</title>
        <authorList>
            <person name="Du J."/>
        </authorList>
    </citation>
    <scope>NUCLEOTIDE SEQUENCE</scope>
    <source>
        <strain evidence="8">UMB8703</strain>
    </source>
</reference>
<dbReference type="GO" id="GO:0004222">
    <property type="term" value="F:metalloendopeptidase activity"/>
    <property type="evidence" value="ECO:0007669"/>
    <property type="project" value="InterPro"/>
</dbReference>
<dbReference type="GO" id="GO:0006508">
    <property type="term" value="P:proteolysis"/>
    <property type="evidence" value="ECO:0007669"/>
    <property type="project" value="InterPro"/>
</dbReference>
<comment type="caution">
    <text evidence="8">The sequence shown here is derived from an EMBL/GenBank/DDBJ whole genome shotgun (WGS) entry which is preliminary data.</text>
</comment>
<feature type="non-terminal residue" evidence="8">
    <location>
        <position position="102"/>
    </location>
</feature>
<dbReference type="InterPro" id="IPR050928">
    <property type="entry name" value="ATP-dep_Zn_Metalloprotease"/>
</dbReference>
<evidence type="ECO:0000313" key="9">
    <source>
        <dbReference type="Proteomes" id="UP001230629"/>
    </source>
</evidence>
<dbReference type="GO" id="GO:0005524">
    <property type="term" value="F:ATP binding"/>
    <property type="evidence" value="ECO:0007669"/>
    <property type="project" value="UniProtKB-KW"/>
</dbReference>
<dbReference type="EMBL" id="JASOIH010000231">
    <property type="protein sequence ID" value="MDK6900550.1"/>
    <property type="molecule type" value="Genomic_DNA"/>
</dbReference>
<keyword evidence="4" id="KW-0862">Zinc</keyword>
<evidence type="ECO:0000256" key="4">
    <source>
        <dbReference type="ARBA" id="ARBA00022833"/>
    </source>
</evidence>
<keyword evidence="2" id="KW-0479">Metal-binding</keyword>
<keyword evidence="6" id="KW-0482">Metalloprotease</keyword>
<evidence type="ECO:0000256" key="6">
    <source>
        <dbReference type="ARBA" id="ARBA00023049"/>
    </source>
</evidence>
<organism evidence="8 9">
    <name type="scientific">Streptococcus agalactiae</name>
    <dbReference type="NCBI Taxonomy" id="1311"/>
    <lineage>
        <taxon>Bacteria</taxon>
        <taxon>Bacillati</taxon>
        <taxon>Bacillota</taxon>
        <taxon>Bacilli</taxon>
        <taxon>Lactobacillales</taxon>
        <taxon>Streptococcaceae</taxon>
        <taxon>Streptococcus</taxon>
    </lineage>
</organism>
<gene>
    <name evidence="8" type="ORF">QP229_11370</name>
</gene>
<keyword evidence="6" id="KW-0645">Protease</keyword>
<keyword evidence="8" id="KW-0132">Cell division</keyword>
<dbReference type="GO" id="GO:0046872">
    <property type="term" value="F:metal ion binding"/>
    <property type="evidence" value="ECO:0007669"/>
    <property type="project" value="UniProtKB-KW"/>
</dbReference>
<dbReference type="InterPro" id="IPR000642">
    <property type="entry name" value="Peptidase_M41"/>
</dbReference>
<evidence type="ECO:0000259" key="7">
    <source>
        <dbReference type="Pfam" id="PF01434"/>
    </source>
</evidence>
<dbReference type="Gene3D" id="1.20.58.760">
    <property type="entry name" value="Peptidase M41"/>
    <property type="match status" value="1"/>
</dbReference>
<evidence type="ECO:0000256" key="2">
    <source>
        <dbReference type="ARBA" id="ARBA00022723"/>
    </source>
</evidence>
<evidence type="ECO:0000256" key="3">
    <source>
        <dbReference type="ARBA" id="ARBA00022741"/>
    </source>
</evidence>
<keyword evidence="6" id="KW-0378">Hydrolase</keyword>
<keyword evidence="5" id="KW-0067">ATP-binding</keyword>
<accession>A0AAW6XY95</accession>
<feature type="non-terminal residue" evidence="8">
    <location>
        <position position="1"/>
    </location>
</feature>
<proteinExistence type="predicted"/>
<dbReference type="Proteomes" id="UP001230629">
    <property type="component" value="Unassembled WGS sequence"/>
</dbReference>
<dbReference type="PANTHER" id="PTHR43655:SF2">
    <property type="entry name" value="AFG3 LIKE MATRIX AAA PEPTIDASE SUBUNIT 2, ISOFORM A"/>
    <property type="match status" value="1"/>
</dbReference>
<sequence>HAVAAAALRYTDPVTKVTILPRGRALGYTMVMPNEDRYSKTRNQLLDELVYAMGGRVAEELIFQDPSTGASNDIEKATQTARKMVTDYGMSDKVGTIKLGSE</sequence>
<evidence type="ECO:0000256" key="1">
    <source>
        <dbReference type="ARBA" id="ARBA00001947"/>
    </source>
</evidence>
<dbReference type="InterPro" id="IPR037219">
    <property type="entry name" value="Peptidase_M41-like"/>
</dbReference>
<evidence type="ECO:0000313" key="8">
    <source>
        <dbReference type="EMBL" id="MDK6900550.1"/>
    </source>
</evidence>